<keyword evidence="5 11" id="KW-1133">Transmembrane helix</keyword>
<evidence type="ECO:0000256" key="11">
    <source>
        <dbReference type="SAM" id="Phobius"/>
    </source>
</evidence>
<dbReference type="PROSITE" id="PS50885">
    <property type="entry name" value="HAMP"/>
    <property type="match status" value="1"/>
</dbReference>
<comment type="similarity">
    <text evidence="8">Belongs to the methyl-accepting chemotaxis (MCP) protein family.</text>
</comment>
<dbReference type="SMART" id="SM01049">
    <property type="entry name" value="Cache_2"/>
    <property type="match status" value="1"/>
</dbReference>
<dbReference type="PROSITE" id="PS50111">
    <property type="entry name" value="CHEMOTAXIS_TRANSDUC_2"/>
    <property type="match status" value="1"/>
</dbReference>
<feature type="compositionally biased region" description="Low complexity" evidence="10">
    <location>
        <begin position="463"/>
        <end position="476"/>
    </location>
</feature>
<dbReference type="eggNOG" id="COG4564">
    <property type="taxonomic scope" value="Bacteria"/>
</dbReference>
<evidence type="ECO:0000256" key="9">
    <source>
        <dbReference type="PROSITE-ProRule" id="PRU00284"/>
    </source>
</evidence>
<evidence type="ECO:0000256" key="7">
    <source>
        <dbReference type="ARBA" id="ARBA00023224"/>
    </source>
</evidence>
<dbReference type="FunFam" id="1.10.287.950:FF:000001">
    <property type="entry name" value="Methyl-accepting chemotaxis sensory transducer"/>
    <property type="match status" value="1"/>
</dbReference>
<dbReference type="OrthoDB" id="2489132at2"/>
<evidence type="ECO:0000313" key="14">
    <source>
        <dbReference type="EMBL" id="EXF93997.1"/>
    </source>
</evidence>
<keyword evidence="6 11" id="KW-0472">Membrane</keyword>
<evidence type="ECO:0000259" key="13">
    <source>
        <dbReference type="PROSITE" id="PS50885"/>
    </source>
</evidence>
<dbReference type="SMART" id="SM00283">
    <property type="entry name" value="MA"/>
    <property type="match status" value="1"/>
</dbReference>
<evidence type="ECO:0000256" key="3">
    <source>
        <dbReference type="ARBA" id="ARBA00022481"/>
    </source>
</evidence>
<dbReference type="SMART" id="SM00304">
    <property type="entry name" value="HAMP"/>
    <property type="match status" value="2"/>
</dbReference>
<evidence type="ECO:0000313" key="15">
    <source>
        <dbReference type="Proteomes" id="UP000022611"/>
    </source>
</evidence>
<protein>
    <submittedName>
        <fullName evidence="14">Chemotaxis protein</fullName>
    </submittedName>
</protein>
<dbReference type="Proteomes" id="UP000022611">
    <property type="component" value="Unassembled WGS sequence"/>
</dbReference>
<sequence>MSFKQKILLLTLLPVLLFALVLSICITTTLLSRAEQDVQQTRERLLQESRSRLEDYASIARTAVVDLYANGTDGDLSKRALGIARLSRMKYGEDGYFIGYDSQVVRLFRGDSNEGVGTNMSERKDKNGVYLNRDMVAAAKNDSHFVNYSGALVNTDKVVPKLAYSFYLPKWDMVVVTAINLDSIEAQVEQVRGDIHQQVRSLVVGIVLIALVLLAVLGVLALLLVNNSMRPLLLIRNSLDEIAAGEGDLTRRLPVSSNDELGQLAQSFNAFVGKIHGLVSQIAVMTRQLNSAVGHVADQSKQMGSAMEQQRHETDQVAAAINQMSSSAQEVATSAQGASDAALETNQQSQHARQVVNGSIERIQALTIDLANSGVSLQGLQHDVAAIVTVLDVIRSIAEQTNLLALNAAIEAARAGEAGRGFAVVADEVRALANRTQGSTQEIQTMIERLKRTTSGAVGAMRQSSEASEGASAHAGQAGQSLGTIVELIATINTMNAHIASAAEEQTSVAEEINRSVHQIARASDRVAEQTQIGVRTVDDLYGIGNRLEVLVQQFKI</sequence>
<feature type="transmembrane region" description="Helical" evidence="11">
    <location>
        <begin position="202"/>
        <end position="225"/>
    </location>
</feature>
<comment type="caution">
    <text evidence="14">The sequence shown here is derived from an EMBL/GenBank/DDBJ whole genome shotgun (WGS) entry which is preliminary data.</text>
</comment>
<comment type="subcellular location">
    <subcellularLocation>
        <location evidence="1">Cell membrane</location>
        <topology evidence="1">Multi-pass membrane protein</topology>
    </subcellularLocation>
</comment>
<evidence type="ECO:0000259" key="12">
    <source>
        <dbReference type="PROSITE" id="PS50111"/>
    </source>
</evidence>
<dbReference type="CDD" id="cd06225">
    <property type="entry name" value="HAMP"/>
    <property type="match status" value="1"/>
</dbReference>
<organism evidence="14 15">
    <name type="scientific">Pseudomonas fluorescens HK44</name>
    <dbReference type="NCBI Taxonomy" id="1042209"/>
    <lineage>
        <taxon>Bacteria</taxon>
        <taxon>Pseudomonadati</taxon>
        <taxon>Pseudomonadota</taxon>
        <taxon>Gammaproteobacteria</taxon>
        <taxon>Pseudomonadales</taxon>
        <taxon>Pseudomonadaceae</taxon>
        <taxon>Pseudomonas</taxon>
    </lineage>
</organism>
<dbReference type="Gene3D" id="1.10.287.950">
    <property type="entry name" value="Methyl-accepting chemotaxis protein"/>
    <property type="match status" value="1"/>
</dbReference>
<accession>A0A010T9G2</accession>
<dbReference type="CDD" id="cd11386">
    <property type="entry name" value="MCP_signal"/>
    <property type="match status" value="1"/>
</dbReference>
<dbReference type="InterPro" id="IPR033480">
    <property type="entry name" value="sCache_2"/>
</dbReference>
<dbReference type="EMBL" id="AFOY02000015">
    <property type="protein sequence ID" value="EXF93997.1"/>
    <property type="molecule type" value="Genomic_DNA"/>
</dbReference>
<feature type="domain" description="Methyl-accepting transducer" evidence="12">
    <location>
        <begin position="285"/>
        <end position="521"/>
    </location>
</feature>
<dbReference type="GO" id="GO:0006935">
    <property type="term" value="P:chemotaxis"/>
    <property type="evidence" value="ECO:0007669"/>
    <property type="project" value="UniProtKB-ARBA"/>
</dbReference>
<keyword evidence="7 9" id="KW-0807">Transducer</keyword>
<dbReference type="PANTHER" id="PTHR32089">
    <property type="entry name" value="METHYL-ACCEPTING CHEMOTAXIS PROTEIN MCPB"/>
    <property type="match status" value="1"/>
</dbReference>
<feature type="domain" description="HAMP" evidence="13">
    <location>
        <begin position="226"/>
        <end position="280"/>
    </location>
</feature>
<keyword evidence="3" id="KW-0488">Methylation</keyword>
<evidence type="ECO:0000256" key="1">
    <source>
        <dbReference type="ARBA" id="ARBA00004651"/>
    </source>
</evidence>
<dbReference type="Pfam" id="PF00672">
    <property type="entry name" value="HAMP"/>
    <property type="match status" value="1"/>
</dbReference>
<dbReference type="GO" id="GO:0005886">
    <property type="term" value="C:plasma membrane"/>
    <property type="evidence" value="ECO:0007669"/>
    <property type="project" value="UniProtKB-SubCell"/>
</dbReference>
<dbReference type="Pfam" id="PF00015">
    <property type="entry name" value="MCPsignal"/>
    <property type="match status" value="1"/>
</dbReference>
<dbReference type="Pfam" id="PF17200">
    <property type="entry name" value="sCache_2"/>
    <property type="match status" value="1"/>
</dbReference>
<dbReference type="InterPro" id="IPR004089">
    <property type="entry name" value="MCPsignal_dom"/>
</dbReference>
<evidence type="ECO:0000256" key="6">
    <source>
        <dbReference type="ARBA" id="ARBA00023136"/>
    </source>
</evidence>
<name>A0A010T9G2_PSEFL</name>
<dbReference type="GO" id="GO:0007165">
    <property type="term" value="P:signal transduction"/>
    <property type="evidence" value="ECO:0007669"/>
    <property type="project" value="UniProtKB-KW"/>
</dbReference>
<dbReference type="PANTHER" id="PTHR32089:SF119">
    <property type="entry name" value="METHYL-ACCEPTING CHEMOTAXIS PROTEIN CTPL"/>
    <property type="match status" value="1"/>
</dbReference>
<evidence type="ECO:0000256" key="5">
    <source>
        <dbReference type="ARBA" id="ARBA00022989"/>
    </source>
</evidence>
<evidence type="ECO:0000256" key="10">
    <source>
        <dbReference type="SAM" id="MobiDB-lite"/>
    </source>
</evidence>
<keyword evidence="2" id="KW-1003">Cell membrane</keyword>
<dbReference type="AlphaFoldDB" id="A0A010T9G2"/>
<dbReference type="Gene3D" id="3.30.450.20">
    <property type="entry name" value="PAS domain"/>
    <property type="match status" value="1"/>
</dbReference>
<dbReference type="HOGENOM" id="CLU_000445_107_21_6"/>
<dbReference type="eggNOG" id="COG0840">
    <property type="taxonomic scope" value="Bacteria"/>
</dbReference>
<proteinExistence type="inferred from homology"/>
<reference evidence="14 15" key="1">
    <citation type="journal article" date="2011" name="J. Bacteriol.">
        <title>Draft genome sequence of the polycyclic aromatic hydrocarbon-degrading, genetically engineered bioluminescent bioreporter Pseudomonas fluorescens HK44.</title>
        <authorList>
            <person name="Chauhan A."/>
            <person name="Layton A.C."/>
            <person name="Williams D.E."/>
            <person name="Smartt A.E."/>
            <person name="Ripp S."/>
            <person name="Karpinets T.V."/>
            <person name="Brown S.D."/>
            <person name="Sayler G.S."/>
        </authorList>
    </citation>
    <scope>NUCLEOTIDE SEQUENCE [LARGE SCALE GENOMIC DNA]</scope>
    <source>
        <strain evidence="14 15">HK44</strain>
    </source>
</reference>
<gene>
    <name evidence="14" type="ORF">HK44_010250</name>
</gene>
<evidence type="ECO:0000256" key="8">
    <source>
        <dbReference type="ARBA" id="ARBA00029447"/>
    </source>
</evidence>
<evidence type="ECO:0000256" key="2">
    <source>
        <dbReference type="ARBA" id="ARBA00022475"/>
    </source>
</evidence>
<evidence type="ECO:0000256" key="4">
    <source>
        <dbReference type="ARBA" id="ARBA00022692"/>
    </source>
</evidence>
<keyword evidence="4 11" id="KW-0812">Transmembrane</keyword>
<dbReference type="SUPFAM" id="SSF58104">
    <property type="entry name" value="Methyl-accepting chemotaxis protein (MCP) signaling domain"/>
    <property type="match status" value="1"/>
</dbReference>
<feature type="region of interest" description="Disordered" evidence="10">
    <location>
        <begin position="454"/>
        <end position="476"/>
    </location>
</feature>
<dbReference type="PATRIC" id="fig|1042209.11.peg.4453"/>
<dbReference type="InterPro" id="IPR003660">
    <property type="entry name" value="HAMP_dom"/>
</dbReference>